<keyword evidence="3" id="KW-1185">Reference proteome</keyword>
<dbReference type="RefSeq" id="WP_089322961.1">
    <property type="nucleotide sequence ID" value="NZ_FZOB01000005.1"/>
</dbReference>
<evidence type="ECO:0000313" key="3">
    <source>
        <dbReference type="Proteomes" id="UP000198405"/>
    </source>
</evidence>
<protein>
    <submittedName>
        <fullName evidence="2">Uncharacterized protein</fullName>
    </submittedName>
</protein>
<evidence type="ECO:0000313" key="2">
    <source>
        <dbReference type="EMBL" id="SNR75605.1"/>
    </source>
</evidence>
<sequence length="620" mass="67411">MGIRAGVAFLTLSLLFSGVAYGVENTQAIYSDVTQKRYERKAALSVGELVFSSTTVTVPVVDNTKKGTASFIAGLVRAATGQNAYTYKVSKNQIDDLTKLFYKYVITQRFDKILLLPDKAVIITKTGEMVADTGLPSPGIPQEISYSDFKNRVESYLNSKVAPVVGQLLSASMDQRYKELPEKEQMTFITQKAKELGITADVADKLMNSGFAFATYIPSVSGVLTLNVSSGLDKILVAGAPYNAKMTLEMKPKVIIYKFNPGTGKFEFYKEIKAESGKTTEIMPLTSIVYGAQYYKNLFDKAISTTAKAAALNAGMKLKEDDNFAVFAPAEEVSGSTFKAAVGVAEAIRVDAPFDVYEFKDGEKVYKGFGKTRKVAANCDENSIDKTELTLIKGNVEEYDLLREHPWSGVLIGLQAGFTPFTVSEVAGYPADGGGTWSTIRLRFDADLGYIRNSKALSEWWLKVYTGIGFGADDVTVDMGWLGTLQLSPDAYYEGGFGVYKRFYLGTTGLSIAPGADISGRYLKFTGTWGDELTISALTLTPNIGFVYSFSPNFEINGEVGYALDVYSSTTLTDIWGNQYTGSATTEGGVNGFIGFSFHFGAVGSFAKLYSEPPKCEKAK</sequence>
<keyword evidence="1" id="KW-0732">Signal</keyword>
<dbReference type="AlphaFoldDB" id="A0A238YWU8"/>
<feature type="signal peptide" evidence="1">
    <location>
        <begin position="1"/>
        <end position="22"/>
    </location>
</feature>
<dbReference type="Proteomes" id="UP000198405">
    <property type="component" value="Unassembled WGS sequence"/>
</dbReference>
<proteinExistence type="predicted"/>
<accession>A0A238YWU8</accession>
<dbReference type="OrthoDB" id="5791639at2"/>
<dbReference type="EMBL" id="FZOB01000005">
    <property type="protein sequence ID" value="SNR75605.1"/>
    <property type="molecule type" value="Genomic_DNA"/>
</dbReference>
<reference evidence="3" key="1">
    <citation type="submission" date="2017-06" db="EMBL/GenBank/DDBJ databases">
        <authorList>
            <person name="Varghese N."/>
            <person name="Submissions S."/>
        </authorList>
    </citation>
    <scope>NUCLEOTIDE SEQUENCE [LARGE SCALE GENOMIC DNA]</scope>
    <source>
        <strain evidence="3">DSM 15668</strain>
    </source>
</reference>
<gene>
    <name evidence="2" type="ORF">SAMN06265340_10572</name>
</gene>
<name>A0A238YWU8_9BACT</name>
<organism evidence="2 3">
    <name type="scientific">Desulfurobacterium atlanticum</name>
    <dbReference type="NCBI Taxonomy" id="240169"/>
    <lineage>
        <taxon>Bacteria</taxon>
        <taxon>Pseudomonadati</taxon>
        <taxon>Aquificota</taxon>
        <taxon>Aquificia</taxon>
        <taxon>Desulfurobacteriales</taxon>
        <taxon>Desulfurobacteriaceae</taxon>
        <taxon>Desulfurobacterium</taxon>
    </lineage>
</organism>
<evidence type="ECO:0000256" key="1">
    <source>
        <dbReference type="SAM" id="SignalP"/>
    </source>
</evidence>
<feature type="chain" id="PRO_5012760109" evidence="1">
    <location>
        <begin position="23"/>
        <end position="620"/>
    </location>
</feature>